<dbReference type="Proteomes" id="UP001320706">
    <property type="component" value="Unassembled WGS sequence"/>
</dbReference>
<evidence type="ECO:0000313" key="1">
    <source>
        <dbReference type="EMBL" id="KAK8213211.1"/>
    </source>
</evidence>
<gene>
    <name evidence="1" type="ORF">M8818_002509</name>
</gene>
<proteinExistence type="predicted"/>
<accession>A0ACC3SGP2</accession>
<comment type="caution">
    <text evidence="1">The sequence shown here is derived from an EMBL/GenBank/DDBJ whole genome shotgun (WGS) entry which is preliminary data.</text>
</comment>
<sequence>MAIAALAALSASQTTAAAPSQDSLTKRQTGNQFCYSGDKTYYTGQIFSDVHGVLYNVSCDATSTAVEVATYNVNHDGFDHCFSVCDLNPSCIGFTYTGDDAGRCLLKADRGTDAFAETSVTAYMVGPKPVMVLVPANARSNACEECGQENSG</sequence>
<dbReference type="EMBL" id="JAMKPW020000011">
    <property type="protein sequence ID" value="KAK8213211.1"/>
    <property type="molecule type" value="Genomic_DNA"/>
</dbReference>
<name>A0ACC3SGP2_9PEZI</name>
<keyword evidence="2" id="KW-1185">Reference proteome</keyword>
<evidence type="ECO:0000313" key="2">
    <source>
        <dbReference type="Proteomes" id="UP001320706"/>
    </source>
</evidence>
<reference evidence="1" key="1">
    <citation type="submission" date="2024-02" db="EMBL/GenBank/DDBJ databases">
        <title>Metagenome Assembled Genome of Zalaria obscura JY119.</title>
        <authorList>
            <person name="Vighnesh L."/>
            <person name="Jagadeeshwari U."/>
            <person name="Venkata Ramana C."/>
            <person name="Sasikala C."/>
        </authorList>
    </citation>
    <scope>NUCLEOTIDE SEQUENCE</scope>
    <source>
        <strain evidence="1">JY119</strain>
    </source>
</reference>
<protein>
    <submittedName>
        <fullName evidence="1">Uncharacterized protein</fullName>
    </submittedName>
</protein>
<organism evidence="1 2">
    <name type="scientific">Zalaria obscura</name>
    <dbReference type="NCBI Taxonomy" id="2024903"/>
    <lineage>
        <taxon>Eukaryota</taxon>
        <taxon>Fungi</taxon>
        <taxon>Dikarya</taxon>
        <taxon>Ascomycota</taxon>
        <taxon>Pezizomycotina</taxon>
        <taxon>Dothideomycetes</taxon>
        <taxon>Dothideomycetidae</taxon>
        <taxon>Dothideales</taxon>
        <taxon>Zalariaceae</taxon>
        <taxon>Zalaria</taxon>
    </lineage>
</organism>